<feature type="compositionally biased region" description="Polar residues" evidence="1">
    <location>
        <begin position="84"/>
        <end position="93"/>
    </location>
</feature>
<dbReference type="EMBL" id="JASNQZ010000003">
    <property type="protein sequence ID" value="KAL0958713.1"/>
    <property type="molecule type" value="Genomic_DNA"/>
</dbReference>
<organism evidence="3 4">
    <name type="scientific">Hohenbuehelia grisea</name>
    <dbReference type="NCBI Taxonomy" id="104357"/>
    <lineage>
        <taxon>Eukaryota</taxon>
        <taxon>Fungi</taxon>
        <taxon>Dikarya</taxon>
        <taxon>Basidiomycota</taxon>
        <taxon>Agaricomycotina</taxon>
        <taxon>Agaricomycetes</taxon>
        <taxon>Agaricomycetidae</taxon>
        <taxon>Agaricales</taxon>
        <taxon>Pleurotineae</taxon>
        <taxon>Pleurotaceae</taxon>
        <taxon>Hohenbuehelia</taxon>
    </lineage>
</organism>
<feature type="transmembrane region" description="Helical" evidence="2">
    <location>
        <begin position="339"/>
        <end position="362"/>
    </location>
</feature>
<name>A0ABR3JSC5_9AGAR</name>
<keyword evidence="4" id="KW-1185">Reference proteome</keyword>
<feature type="compositionally biased region" description="Acidic residues" evidence="1">
    <location>
        <begin position="305"/>
        <end position="315"/>
    </location>
</feature>
<evidence type="ECO:0000313" key="3">
    <source>
        <dbReference type="EMBL" id="KAL0958713.1"/>
    </source>
</evidence>
<feature type="compositionally biased region" description="Basic and acidic residues" evidence="1">
    <location>
        <begin position="1"/>
        <end position="12"/>
    </location>
</feature>
<reference evidence="4" key="1">
    <citation type="submission" date="2024-06" db="EMBL/GenBank/DDBJ databases">
        <title>Multi-omics analyses provide insights into the biosynthesis of the anticancer antibiotic pleurotin in Hohenbuehelia grisea.</title>
        <authorList>
            <person name="Weaver J.A."/>
            <person name="Alberti F."/>
        </authorList>
    </citation>
    <scope>NUCLEOTIDE SEQUENCE [LARGE SCALE GENOMIC DNA]</scope>
    <source>
        <strain evidence="4">T-177</strain>
    </source>
</reference>
<feature type="compositionally biased region" description="Low complexity" evidence="1">
    <location>
        <begin position="168"/>
        <end position="189"/>
    </location>
</feature>
<keyword evidence="2" id="KW-1133">Transmembrane helix</keyword>
<feature type="region of interest" description="Disordered" evidence="1">
    <location>
        <begin position="1"/>
        <end position="93"/>
    </location>
</feature>
<keyword evidence="2" id="KW-0812">Transmembrane</keyword>
<dbReference type="Proteomes" id="UP001556367">
    <property type="component" value="Unassembled WGS sequence"/>
</dbReference>
<evidence type="ECO:0000256" key="2">
    <source>
        <dbReference type="SAM" id="Phobius"/>
    </source>
</evidence>
<feature type="region of interest" description="Disordered" evidence="1">
    <location>
        <begin position="303"/>
        <end position="322"/>
    </location>
</feature>
<evidence type="ECO:0000313" key="4">
    <source>
        <dbReference type="Proteomes" id="UP001556367"/>
    </source>
</evidence>
<proteinExistence type="predicted"/>
<feature type="compositionally biased region" description="Pro residues" evidence="1">
    <location>
        <begin position="34"/>
        <end position="43"/>
    </location>
</feature>
<comment type="caution">
    <text evidence="3">The sequence shown here is derived from an EMBL/GenBank/DDBJ whole genome shotgun (WGS) entry which is preliminary data.</text>
</comment>
<feature type="compositionally biased region" description="Low complexity" evidence="1">
    <location>
        <begin position="125"/>
        <end position="144"/>
    </location>
</feature>
<keyword evidence="2" id="KW-0472">Membrane</keyword>
<feature type="region of interest" description="Disordered" evidence="1">
    <location>
        <begin position="113"/>
        <end position="206"/>
    </location>
</feature>
<sequence>MADTFKNRTHNDDDGDFDPYAHYPRPNPSHHSPAPRPLPPPHASGPWLHQHRAGTGTSAGIDIGAPSPSPSPLHEMQPMLPVSEPSTVSSKLSLTSHSPLLASNVEAGQSSIRLLSGTPNDTSDRSSSSSSGSTHTAPSMSLASPPMPHSEPGPSSGPLWEQARRSMSAASFAPSPLNPAPLSASAASTPPTPFARLPGSSRGSVRVTRIASEDSRALSGYFGHPASAGTSLSSPSPTGNRGSMILYRLVDPLDDSPLTPPSYPGMNRASIISTDSALSLSSDSKYPSGMMTPTERGVVAYSYDPEADDDDDDSPDALHDPKLKLRRPRGRREIPWRGLGNITMLLVLIGALMVVFVLLPAIDVFKGNEKNARITGNPRINSTGQAFPVMGDGLT</sequence>
<protein>
    <submittedName>
        <fullName evidence="3">Uncharacterized protein</fullName>
    </submittedName>
</protein>
<accession>A0ABR3JSC5</accession>
<evidence type="ECO:0000256" key="1">
    <source>
        <dbReference type="SAM" id="MobiDB-lite"/>
    </source>
</evidence>
<gene>
    <name evidence="3" type="ORF">HGRIS_014043</name>
</gene>